<dbReference type="Pfam" id="PF18906">
    <property type="entry name" value="Phage_tube_2"/>
    <property type="match status" value="1"/>
</dbReference>
<organism evidence="1 2">
    <name type="scientific">Cryobacterium algoricola</name>
    <dbReference type="NCBI Taxonomy" id="1259183"/>
    <lineage>
        <taxon>Bacteria</taxon>
        <taxon>Bacillati</taxon>
        <taxon>Actinomycetota</taxon>
        <taxon>Actinomycetes</taxon>
        <taxon>Micrococcales</taxon>
        <taxon>Microbacteriaceae</taxon>
        <taxon>Cryobacterium</taxon>
    </lineage>
</organism>
<keyword evidence="2" id="KW-1185">Reference proteome</keyword>
<dbReference type="EMBL" id="SOFG01000016">
    <property type="protein sequence ID" value="TFB85850.1"/>
    <property type="molecule type" value="Genomic_DNA"/>
</dbReference>
<dbReference type="RefSeq" id="WP_134535144.1">
    <property type="nucleotide sequence ID" value="NZ_SOFG01000016.1"/>
</dbReference>
<sequence>MSAHNQYIGRIETVQFGVEATPGVAVAPTIAMRWLDNDLQPKQNIIENESAMGSPVKISDSEGVGVWVEGTLGGKVNSIGISYLLLGMFGSVVDAGSVGAYTHTYSVLASTVPKTLTVALTSPAHSKRHTFGVIDSLEISGETGGWIMASAAIKARLGAVVANTPAFVTESEFTAKHVALKFAPLLSGLTAAVAIDATSFKFKFARPVGDPYFPLGPVTVPEFDRGPWEATGEITMRYKNTDFEDGWLANTIQALRFTLTNGASIINFDAGRVRIRELTKSMGRDDTVTQTVSLYFEPDPTTGLTITPVVTNTLAVIA</sequence>
<gene>
    <name evidence="1" type="ORF">E3O44_12675</name>
</gene>
<dbReference type="InterPro" id="IPR044000">
    <property type="entry name" value="Phage_tube_2"/>
</dbReference>
<accession>A0ABY2ID76</accession>
<proteinExistence type="predicted"/>
<evidence type="ECO:0000313" key="1">
    <source>
        <dbReference type="EMBL" id="TFB85850.1"/>
    </source>
</evidence>
<name>A0ABY2ID76_9MICO</name>
<evidence type="ECO:0000313" key="2">
    <source>
        <dbReference type="Proteomes" id="UP000297608"/>
    </source>
</evidence>
<protein>
    <recommendedName>
        <fullName evidence="3">Phage tail protein</fullName>
    </recommendedName>
</protein>
<reference evidence="1 2" key="1">
    <citation type="submission" date="2019-03" db="EMBL/GenBank/DDBJ databases">
        <title>Genomics of glacier-inhabiting Cryobacterium strains.</title>
        <authorList>
            <person name="Liu Q."/>
            <person name="Xin Y.-H."/>
        </authorList>
    </citation>
    <scope>NUCLEOTIDE SEQUENCE [LARGE SCALE GENOMIC DNA]</scope>
    <source>
        <strain evidence="1 2">MDB2-B</strain>
    </source>
</reference>
<evidence type="ECO:0008006" key="3">
    <source>
        <dbReference type="Google" id="ProtNLM"/>
    </source>
</evidence>
<dbReference type="Proteomes" id="UP000297608">
    <property type="component" value="Unassembled WGS sequence"/>
</dbReference>
<comment type="caution">
    <text evidence="1">The sequence shown here is derived from an EMBL/GenBank/DDBJ whole genome shotgun (WGS) entry which is preliminary data.</text>
</comment>